<dbReference type="OrthoDB" id="9767561at2"/>
<protein>
    <submittedName>
        <fullName evidence="2">Oxidoreductase</fullName>
    </submittedName>
</protein>
<gene>
    <name evidence="2" type="ORF">BST86_04820</name>
</gene>
<dbReference type="InterPro" id="IPR036188">
    <property type="entry name" value="FAD/NAD-bd_sf"/>
</dbReference>
<keyword evidence="3" id="KW-1185">Reference proteome</keyword>
<sequence>MQNSPTITIIGAGVSGLCAAIHLKNSGYKAQLYDAAAHVGGRVATDYKDGNILDHGFQVLLDSYPAAQEFLDLESLELTKFSPGAYLFTDGKKSTVGDPTRDPSFLFMVAFSKVGSIKDKLKIFTLSRKLKQKSLKEIFEAKEQTTLAYLQKAGFSEKIISKFFKPFYAGIFLEDELQTSSRMFEFVFKMFAQGSATLPKNGIADIPGQLAEQLPSEHIHLNQPVSRVVGSQITLADGSKLESDYTIIATQADRLVPNLPISNMKWHEVTVLYFKTEHKGFCKPIIGLVSAKNTLSNNFHFLQDVFEGHENMLSVSVVKSHEYDINELAARVRMEMKEHCKIDAGELVHSKTIKKALPDLKNLNYSMNPTETQLTQNIYLAGDQLSNGSLNAAMLNGKAAAQAVIDKIEGKVVVG</sequence>
<organism evidence="2 3">
    <name type="scientific">Nonlabens agnitus</name>
    <dbReference type="NCBI Taxonomy" id="870484"/>
    <lineage>
        <taxon>Bacteria</taxon>
        <taxon>Pseudomonadati</taxon>
        <taxon>Bacteroidota</taxon>
        <taxon>Flavobacteriia</taxon>
        <taxon>Flavobacteriales</taxon>
        <taxon>Flavobacteriaceae</taxon>
        <taxon>Nonlabens</taxon>
    </lineage>
</organism>
<dbReference type="InterPro" id="IPR002937">
    <property type="entry name" value="Amino_oxidase"/>
</dbReference>
<dbReference type="AlphaFoldDB" id="A0A2S9WSJ3"/>
<reference evidence="2 3" key="1">
    <citation type="submission" date="2016-11" db="EMBL/GenBank/DDBJ databases">
        <title>Trade-off between light-utilization and light-protection in marine flavobacteria.</title>
        <authorList>
            <person name="Kumagai Y."/>
        </authorList>
    </citation>
    <scope>NUCLEOTIDE SEQUENCE [LARGE SCALE GENOMIC DNA]</scope>
    <source>
        <strain evidence="2 3">JCM 17109</strain>
    </source>
</reference>
<evidence type="ECO:0000259" key="1">
    <source>
        <dbReference type="Pfam" id="PF01593"/>
    </source>
</evidence>
<comment type="caution">
    <text evidence="2">The sequence shown here is derived from an EMBL/GenBank/DDBJ whole genome shotgun (WGS) entry which is preliminary data.</text>
</comment>
<dbReference type="SUPFAM" id="SSF51905">
    <property type="entry name" value="FAD/NAD(P)-binding domain"/>
    <property type="match status" value="1"/>
</dbReference>
<dbReference type="Proteomes" id="UP000239532">
    <property type="component" value="Unassembled WGS sequence"/>
</dbReference>
<dbReference type="Pfam" id="PF01593">
    <property type="entry name" value="Amino_oxidase"/>
    <property type="match status" value="1"/>
</dbReference>
<dbReference type="PANTHER" id="PTHR42841">
    <property type="entry name" value="AMINE OXIDASE"/>
    <property type="match status" value="1"/>
</dbReference>
<proteinExistence type="predicted"/>
<feature type="domain" description="Amine oxidase" evidence="1">
    <location>
        <begin position="14"/>
        <end position="405"/>
    </location>
</feature>
<dbReference type="GO" id="GO:0016491">
    <property type="term" value="F:oxidoreductase activity"/>
    <property type="evidence" value="ECO:0007669"/>
    <property type="project" value="InterPro"/>
</dbReference>
<name>A0A2S9WSJ3_9FLAO</name>
<dbReference type="RefSeq" id="WP_105982291.1">
    <property type="nucleotide sequence ID" value="NZ_MQUC01000003.1"/>
</dbReference>
<evidence type="ECO:0000313" key="3">
    <source>
        <dbReference type="Proteomes" id="UP000239532"/>
    </source>
</evidence>
<dbReference type="EMBL" id="MQUC01000003">
    <property type="protein sequence ID" value="PRP66461.1"/>
    <property type="molecule type" value="Genomic_DNA"/>
</dbReference>
<evidence type="ECO:0000313" key="2">
    <source>
        <dbReference type="EMBL" id="PRP66461.1"/>
    </source>
</evidence>
<dbReference type="Gene3D" id="3.50.50.60">
    <property type="entry name" value="FAD/NAD(P)-binding domain"/>
    <property type="match status" value="1"/>
</dbReference>
<accession>A0A2S9WSJ3</accession>